<evidence type="ECO:0000256" key="3">
    <source>
        <dbReference type="SAM" id="SignalP"/>
    </source>
</evidence>
<dbReference type="AlphaFoldDB" id="G4YZP1"/>
<keyword evidence="3" id="KW-0732">Signal</keyword>
<dbReference type="PANTHER" id="PTHR43083:SF6">
    <property type="entry name" value="MANNAN POLYMERASE COMPLEXES SUBUNIT MNN9"/>
    <property type="match status" value="1"/>
</dbReference>
<dbReference type="RefSeq" id="XP_009521097.1">
    <property type="nucleotide sequence ID" value="XM_009522802.1"/>
</dbReference>
<gene>
    <name evidence="4" type="ORF">PHYSODRAFT_326784</name>
</gene>
<evidence type="ECO:0000313" key="4">
    <source>
        <dbReference type="EMBL" id="EGZ25809.1"/>
    </source>
</evidence>
<evidence type="ECO:0008006" key="6">
    <source>
        <dbReference type="Google" id="ProtNLM"/>
    </source>
</evidence>
<dbReference type="Pfam" id="PF03452">
    <property type="entry name" value="Anp1"/>
    <property type="match status" value="1"/>
</dbReference>
<dbReference type="InterPro" id="IPR052086">
    <property type="entry name" value="Mannan_Polymerase_Subunit"/>
</dbReference>
<reference evidence="4 5" key="1">
    <citation type="journal article" date="2006" name="Science">
        <title>Phytophthora genome sequences uncover evolutionary origins and mechanisms of pathogenesis.</title>
        <authorList>
            <person name="Tyler B.M."/>
            <person name="Tripathy S."/>
            <person name="Zhang X."/>
            <person name="Dehal P."/>
            <person name="Jiang R.H."/>
            <person name="Aerts A."/>
            <person name="Arredondo F.D."/>
            <person name="Baxter L."/>
            <person name="Bensasson D."/>
            <person name="Beynon J.L."/>
            <person name="Chapman J."/>
            <person name="Damasceno C.M."/>
            <person name="Dorrance A.E."/>
            <person name="Dou D."/>
            <person name="Dickerman A.W."/>
            <person name="Dubchak I.L."/>
            <person name="Garbelotto M."/>
            <person name="Gijzen M."/>
            <person name="Gordon S.G."/>
            <person name="Govers F."/>
            <person name="Grunwald N.J."/>
            <person name="Huang W."/>
            <person name="Ivors K.L."/>
            <person name="Jones R.W."/>
            <person name="Kamoun S."/>
            <person name="Krampis K."/>
            <person name="Lamour K.H."/>
            <person name="Lee M.K."/>
            <person name="McDonald W.H."/>
            <person name="Medina M."/>
            <person name="Meijer H.J."/>
            <person name="Nordberg E.K."/>
            <person name="Maclean D.J."/>
            <person name="Ospina-Giraldo M.D."/>
            <person name="Morris P.F."/>
            <person name="Phuntumart V."/>
            <person name="Putnam N.H."/>
            <person name="Rash S."/>
            <person name="Rose J.K."/>
            <person name="Sakihama Y."/>
            <person name="Salamov A.A."/>
            <person name="Savidor A."/>
            <person name="Scheuring C.F."/>
            <person name="Smith B.M."/>
            <person name="Sobral B.W."/>
            <person name="Terry A."/>
            <person name="Torto-Alalibo T.A."/>
            <person name="Win J."/>
            <person name="Xu Z."/>
            <person name="Zhang H."/>
            <person name="Grigoriev I.V."/>
            <person name="Rokhsar D.S."/>
            <person name="Boore J.L."/>
        </authorList>
    </citation>
    <scope>NUCLEOTIDE SEQUENCE [LARGE SCALE GENOMIC DNA]</scope>
    <source>
        <strain evidence="4 5">P6497</strain>
    </source>
</reference>
<dbReference type="Proteomes" id="UP000002640">
    <property type="component" value="Unassembled WGS sequence"/>
</dbReference>
<protein>
    <recommendedName>
        <fullName evidence="6">Glycosyltransferase family 62 protein</fullName>
    </recommendedName>
</protein>
<dbReference type="GeneID" id="20645491"/>
<evidence type="ECO:0000256" key="2">
    <source>
        <dbReference type="SAM" id="MobiDB-lite"/>
    </source>
</evidence>
<feature type="region of interest" description="Disordered" evidence="2">
    <location>
        <begin position="89"/>
        <end position="148"/>
    </location>
</feature>
<feature type="compositionally biased region" description="Acidic residues" evidence="2">
    <location>
        <begin position="101"/>
        <end position="112"/>
    </location>
</feature>
<dbReference type="PANTHER" id="PTHR43083">
    <property type="entry name" value="MANNAN POLYMERASE II"/>
    <property type="match status" value="1"/>
</dbReference>
<feature type="compositionally biased region" description="Acidic residues" evidence="2">
    <location>
        <begin position="120"/>
        <end position="130"/>
    </location>
</feature>
<organism evidence="4 5">
    <name type="scientific">Phytophthora sojae (strain P6497)</name>
    <name type="common">Soybean stem and root rot agent</name>
    <name type="synonym">Phytophthora megasperma f. sp. glycines</name>
    <dbReference type="NCBI Taxonomy" id="1094619"/>
    <lineage>
        <taxon>Eukaryota</taxon>
        <taxon>Sar</taxon>
        <taxon>Stramenopiles</taxon>
        <taxon>Oomycota</taxon>
        <taxon>Peronosporomycetes</taxon>
        <taxon>Peronosporales</taxon>
        <taxon>Peronosporaceae</taxon>
        <taxon>Phytophthora</taxon>
    </lineage>
</organism>
<accession>G4YZP1</accession>
<sequence>MLKPVTAILLALAGLTVCALWIQSRSAPATTLVRTRQESQTLPDAHTNADTQQHLLATPQQLPTTNEPFVEAFEEPPTEAPVELLTEAPEKPLAEVPVDPPTEDPVETETEAPQETQPETFEEEAQEDAPEPPVTSVLHPITPEQEPLNPNVAFRIQSTEAHFTEYEESFPQYGKIEPGRHYRIENKPVLTRRGNRETDSVLIVCVFNDKNSWGGNRTVTDFFDLVGSFNYPKEKISISMLTSSLDEFAKVRTLLKKYIQYPRLSLMFRDDFAQNGLTRGNRHEGPRQGDRRRMIARYRNYVLMSSLETWHQHVLWLDADIEIIPSHLLPKMVHSGLDILTPTCFNRHKGVWISYDQNGWVGQRKERPVDLADDEIFMPGPLRVKLLNTVDDKSKPFTPMDSVGGSKRGHEGYDGIETEELCYTAHFLGFKCWGMVYESIQQT</sequence>
<dbReference type="KEGG" id="psoj:PHYSODRAFT_326784"/>
<dbReference type="InParanoid" id="G4YZP1"/>
<dbReference type="SMR" id="G4YZP1"/>
<evidence type="ECO:0000256" key="1">
    <source>
        <dbReference type="ARBA" id="ARBA00037964"/>
    </source>
</evidence>
<feature type="signal peptide" evidence="3">
    <location>
        <begin position="1"/>
        <end position="18"/>
    </location>
</feature>
<keyword evidence="5" id="KW-1185">Reference proteome</keyword>
<name>G4YZP1_PHYSP</name>
<proteinExistence type="inferred from homology"/>
<dbReference type="EMBL" id="JH159152">
    <property type="protein sequence ID" value="EGZ25809.1"/>
    <property type="molecule type" value="Genomic_DNA"/>
</dbReference>
<feature type="chain" id="PRO_5003471687" description="Glycosyltransferase family 62 protein" evidence="3">
    <location>
        <begin position="19"/>
        <end position="443"/>
    </location>
</feature>
<evidence type="ECO:0000313" key="5">
    <source>
        <dbReference type="Proteomes" id="UP000002640"/>
    </source>
</evidence>
<dbReference type="Gene3D" id="3.90.550.10">
    <property type="entry name" value="Spore Coat Polysaccharide Biosynthesis Protein SpsA, Chain A"/>
    <property type="match status" value="1"/>
</dbReference>
<comment type="similarity">
    <text evidence="1">Belongs to the ANP1/MMN9/VAN1 family.</text>
</comment>
<dbReference type="InterPro" id="IPR029044">
    <property type="entry name" value="Nucleotide-diphossugar_trans"/>
</dbReference>